<accession>A0ABV0BXM4</accession>
<dbReference type="InterPro" id="IPR052566">
    <property type="entry name" value="Non-lysos_glucosylceramidase"/>
</dbReference>
<dbReference type="Proteomes" id="UP001409291">
    <property type="component" value="Unassembled WGS sequence"/>
</dbReference>
<keyword evidence="4" id="KW-1185">Reference proteome</keyword>
<comment type="caution">
    <text evidence="3">The sequence shown here is derived from an EMBL/GenBank/DDBJ whole genome shotgun (WGS) entry which is preliminary data.</text>
</comment>
<dbReference type="Gene3D" id="1.50.10.10">
    <property type="match status" value="1"/>
</dbReference>
<dbReference type="Pfam" id="PF04685">
    <property type="entry name" value="DUF608"/>
    <property type="match status" value="1"/>
</dbReference>
<evidence type="ECO:0000259" key="1">
    <source>
        <dbReference type="Pfam" id="PF04685"/>
    </source>
</evidence>
<dbReference type="PANTHER" id="PTHR12654:SF0">
    <property type="entry name" value="NON-LYSOSOMAL GLUCOSYLCERAMIDASE"/>
    <property type="match status" value="1"/>
</dbReference>
<name>A0ABV0BXM4_9SPHI</name>
<dbReference type="Pfam" id="PF12215">
    <property type="entry name" value="Glyco_hydr_116N"/>
    <property type="match status" value="1"/>
</dbReference>
<dbReference type="RefSeq" id="WP_346582019.1">
    <property type="nucleotide sequence ID" value="NZ_JBDJNQ010000009.1"/>
</dbReference>
<organism evidence="3 4">
    <name type="scientific">Sphingobacterium kitahiroshimense</name>
    <dbReference type="NCBI Taxonomy" id="470446"/>
    <lineage>
        <taxon>Bacteria</taxon>
        <taxon>Pseudomonadati</taxon>
        <taxon>Bacteroidota</taxon>
        <taxon>Sphingobacteriia</taxon>
        <taxon>Sphingobacteriales</taxon>
        <taxon>Sphingobacteriaceae</taxon>
        <taxon>Sphingobacterium</taxon>
    </lineage>
</organism>
<dbReference type="InterPro" id="IPR024462">
    <property type="entry name" value="GH116_N"/>
</dbReference>
<dbReference type="InterPro" id="IPR012341">
    <property type="entry name" value="6hp_glycosidase-like_sf"/>
</dbReference>
<dbReference type="GO" id="GO:0016787">
    <property type="term" value="F:hydrolase activity"/>
    <property type="evidence" value="ECO:0007669"/>
    <property type="project" value="UniProtKB-KW"/>
</dbReference>
<reference evidence="3 4" key="1">
    <citation type="submission" date="2024-04" db="EMBL/GenBank/DDBJ databases">
        <title>WGS of bacteria from Torrens River.</title>
        <authorList>
            <person name="Wyrsch E.R."/>
            <person name="Drigo B."/>
        </authorList>
    </citation>
    <scope>NUCLEOTIDE SEQUENCE [LARGE SCALE GENOMIC DNA]</scope>
    <source>
        <strain evidence="3 4">TWI391</strain>
    </source>
</reference>
<keyword evidence="3" id="KW-0378">Hydrolase</keyword>
<evidence type="ECO:0000313" key="4">
    <source>
        <dbReference type="Proteomes" id="UP001409291"/>
    </source>
</evidence>
<dbReference type="PANTHER" id="PTHR12654">
    <property type="entry name" value="BILE ACID BETA-GLUCOSIDASE-RELATED"/>
    <property type="match status" value="1"/>
</dbReference>
<dbReference type="EMBL" id="JBDJNQ010000009">
    <property type="protein sequence ID" value="MEN5379257.1"/>
    <property type="molecule type" value="Genomic_DNA"/>
</dbReference>
<feature type="domain" description="Glycosyl-hydrolase family 116 catalytic region" evidence="1">
    <location>
        <begin position="501"/>
        <end position="779"/>
    </location>
</feature>
<feature type="domain" description="Glycosyl-hydrolase family 116 N-terminal" evidence="2">
    <location>
        <begin position="73"/>
        <end position="391"/>
    </location>
</feature>
<sequence>MNRRNFLKNSSLISLGVLATQFPAWSRSIFAWEQPIHNIEADKAIDPQWLASLYERGEKIKYFKSKNELKYIGMPIGGLHTGTVYIGGDGRLWLWQIYNESYDGMKEGVEPKIVLWNNGKEQVRIRPRDGSAYIEPAIADNLRILEQGFAISVYYKGRQLIKELRENHWDEIVFEPSYPTCTVTYSSADFPADVKLTAYSPFIPLDIENSSLPMTTLHVEVVNKTDQPLDVLISGWLENGVHKNRKDFSSVRKVSVSKNLIDGKALFFECQQVPEKDLIASDYGSMAISCQHSDAIAVAQIKEWPINPADLISEAGSSNIGFNELQVGSLTVKRKIPAATKVKISYAISWHFNNVHPKLKERIKDAQNGYWYGTKFSNAYHVLEYYNQERNKLDENTLLWADTWNDSTLPYWFLDRTFVNIGTLATANTYRFATGRFWGWEGIGACAGTCTHVWQYGQAMGRIFPELERNLREITDLDIAFKPETGAIIFRAEYESRPAIDGQAGVVLRFYRDHQMSSDNVFLKRNWANLKKAIQFIIDQDKNGDGMTDTPMENTLDAVWEGEISWIVGLCLAAVQAGGAMATEIGDRSFAKLCYDYVKKGSVNMDKELFNGDYYIHRPNTESGRKNLGSYNTCHIDQVYGQAWTFQLGMPRINDQKQTLAALRALWKYNFTMDVGPYIKTHLNGRPYALAGEGGMVMNTNPKNEAKAYGENETWQLGYFHECMSGFEHQVAAHMMAEGMVEESLVLTRVIHDRYHAAKRNPFNEIECSDHYARAMASYGTFVNACGYAYHGPNKYLAFAPKVLPEKFKSPFTTAEAWGSYEQIQQDTEQTSQLSVAYGNLQLQKLSIGKVRNEPVQKDRLKAVLNNKPLKLSRVEDASGTLTVTFQKELQLNKGDLLQISWS</sequence>
<dbReference type="InterPro" id="IPR006775">
    <property type="entry name" value="GH116_catalytic"/>
</dbReference>
<evidence type="ECO:0000259" key="2">
    <source>
        <dbReference type="Pfam" id="PF12215"/>
    </source>
</evidence>
<dbReference type="SUPFAM" id="SSF48208">
    <property type="entry name" value="Six-hairpin glycosidases"/>
    <property type="match status" value="1"/>
</dbReference>
<gene>
    <name evidence="3" type="ORF">ABE541_18475</name>
</gene>
<protein>
    <submittedName>
        <fullName evidence="3">GH116 family glycosyl hydrolase</fullName>
    </submittedName>
</protein>
<dbReference type="InterPro" id="IPR008928">
    <property type="entry name" value="6-hairpin_glycosidase_sf"/>
</dbReference>
<proteinExistence type="predicted"/>
<evidence type="ECO:0000313" key="3">
    <source>
        <dbReference type="EMBL" id="MEN5379257.1"/>
    </source>
</evidence>